<organism evidence="2 3">
    <name type="scientific">Effrenium voratum</name>
    <dbReference type="NCBI Taxonomy" id="2562239"/>
    <lineage>
        <taxon>Eukaryota</taxon>
        <taxon>Sar</taxon>
        <taxon>Alveolata</taxon>
        <taxon>Dinophyceae</taxon>
        <taxon>Suessiales</taxon>
        <taxon>Symbiodiniaceae</taxon>
        <taxon>Effrenium</taxon>
    </lineage>
</organism>
<feature type="compositionally biased region" description="Polar residues" evidence="1">
    <location>
        <begin position="64"/>
        <end position="87"/>
    </location>
</feature>
<comment type="caution">
    <text evidence="2">The sequence shown here is derived from an EMBL/GenBank/DDBJ whole genome shotgun (WGS) entry which is preliminary data.</text>
</comment>
<accession>A0AA36IDH8</accession>
<feature type="region of interest" description="Disordered" evidence="1">
    <location>
        <begin position="48"/>
        <end position="87"/>
    </location>
</feature>
<keyword evidence="3" id="KW-1185">Reference proteome</keyword>
<evidence type="ECO:0000313" key="3">
    <source>
        <dbReference type="Proteomes" id="UP001178507"/>
    </source>
</evidence>
<evidence type="ECO:0000313" key="2">
    <source>
        <dbReference type="EMBL" id="CAJ1385282.1"/>
    </source>
</evidence>
<feature type="non-terminal residue" evidence="2">
    <location>
        <position position="1"/>
    </location>
</feature>
<protein>
    <submittedName>
        <fullName evidence="2">Uncharacterized protein</fullName>
    </submittedName>
</protein>
<feature type="non-terminal residue" evidence="2">
    <location>
        <position position="87"/>
    </location>
</feature>
<evidence type="ECO:0000256" key="1">
    <source>
        <dbReference type="SAM" id="MobiDB-lite"/>
    </source>
</evidence>
<gene>
    <name evidence="2" type="ORF">EVOR1521_LOCUS11915</name>
</gene>
<sequence length="87" mass="9614">QRLLRGQLPRPGVDQAALLKSCRRIQRAWRELQDYRRLLSAKKRLADAVAPEETGAPAHPANTGAESATTPTCRSPVETQPSELPEE</sequence>
<dbReference type="Proteomes" id="UP001178507">
    <property type="component" value="Unassembled WGS sequence"/>
</dbReference>
<proteinExistence type="predicted"/>
<name>A0AA36IDH8_9DINO</name>
<dbReference type="AlphaFoldDB" id="A0AA36IDH8"/>
<reference evidence="2" key="1">
    <citation type="submission" date="2023-08" db="EMBL/GenBank/DDBJ databases">
        <authorList>
            <person name="Chen Y."/>
            <person name="Shah S."/>
            <person name="Dougan E. K."/>
            <person name="Thang M."/>
            <person name="Chan C."/>
        </authorList>
    </citation>
    <scope>NUCLEOTIDE SEQUENCE</scope>
</reference>
<dbReference type="EMBL" id="CAUJNA010001220">
    <property type="protein sequence ID" value="CAJ1385282.1"/>
    <property type="molecule type" value="Genomic_DNA"/>
</dbReference>